<evidence type="ECO:0000259" key="2">
    <source>
        <dbReference type="PROSITE" id="PS50821"/>
    </source>
</evidence>
<reference evidence="4" key="2">
    <citation type="submission" date="2021-08" db="EMBL/GenBank/DDBJ databases">
        <authorList>
            <person name="Gostincar C."/>
            <person name="Sun X."/>
            <person name="Song Z."/>
            <person name="Gunde-Cimerman N."/>
        </authorList>
    </citation>
    <scope>NUCLEOTIDE SEQUENCE</scope>
    <source>
        <strain evidence="4">EXF-9911</strain>
    </source>
</reference>
<evidence type="ECO:0000259" key="3">
    <source>
        <dbReference type="PROSITE" id="PS50822"/>
    </source>
</evidence>
<evidence type="ECO:0000256" key="1">
    <source>
        <dbReference type="SAM" id="MobiDB-lite"/>
    </source>
</evidence>
<dbReference type="Proteomes" id="UP000779574">
    <property type="component" value="Unassembled WGS sequence"/>
</dbReference>
<protein>
    <submittedName>
        <fullName evidence="4">Piwi-domain-containing protein</fullName>
    </submittedName>
</protein>
<organism evidence="4 5">
    <name type="scientific">Aureobasidium melanogenum</name>
    <name type="common">Aureobasidium pullulans var. melanogenum</name>
    <dbReference type="NCBI Taxonomy" id="46634"/>
    <lineage>
        <taxon>Eukaryota</taxon>
        <taxon>Fungi</taxon>
        <taxon>Dikarya</taxon>
        <taxon>Ascomycota</taxon>
        <taxon>Pezizomycotina</taxon>
        <taxon>Dothideomycetes</taxon>
        <taxon>Dothideomycetidae</taxon>
        <taxon>Dothideales</taxon>
        <taxon>Saccotheciaceae</taxon>
        <taxon>Aureobasidium</taxon>
    </lineage>
</organism>
<dbReference type="CDD" id="cd04657">
    <property type="entry name" value="Piwi_ago-like"/>
    <property type="match status" value="1"/>
</dbReference>
<dbReference type="InterPro" id="IPR045246">
    <property type="entry name" value="Piwi_ago-like"/>
</dbReference>
<dbReference type="GO" id="GO:0003723">
    <property type="term" value="F:RNA binding"/>
    <property type="evidence" value="ECO:0007669"/>
    <property type="project" value="InterPro"/>
</dbReference>
<dbReference type="Gene3D" id="3.40.50.2300">
    <property type="match status" value="1"/>
</dbReference>
<dbReference type="PROSITE" id="PS50821">
    <property type="entry name" value="PAZ"/>
    <property type="match status" value="1"/>
</dbReference>
<evidence type="ECO:0000313" key="5">
    <source>
        <dbReference type="Proteomes" id="UP000779574"/>
    </source>
</evidence>
<evidence type="ECO:0000313" key="4">
    <source>
        <dbReference type="EMBL" id="KAG9685667.1"/>
    </source>
</evidence>
<dbReference type="Gene3D" id="2.170.260.10">
    <property type="entry name" value="paz domain"/>
    <property type="match status" value="1"/>
</dbReference>
<dbReference type="EMBL" id="JAHFXF010000559">
    <property type="protein sequence ID" value="KAG9685667.1"/>
    <property type="molecule type" value="Genomic_DNA"/>
</dbReference>
<feature type="compositionally biased region" description="Basic and acidic residues" evidence="1">
    <location>
        <begin position="77"/>
        <end position="92"/>
    </location>
</feature>
<dbReference type="InterPro" id="IPR014811">
    <property type="entry name" value="ArgoL1"/>
</dbReference>
<feature type="region of interest" description="Disordered" evidence="1">
    <location>
        <begin position="72"/>
        <end position="184"/>
    </location>
</feature>
<dbReference type="PANTHER" id="PTHR22891">
    <property type="entry name" value="EUKARYOTIC TRANSLATION INITIATION FACTOR 2C"/>
    <property type="match status" value="1"/>
</dbReference>
<dbReference type="OrthoDB" id="10252740at2759"/>
<dbReference type="SMART" id="SM00950">
    <property type="entry name" value="Piwi"/>
    <property type="match status" value="1"/>
</dbReference>
<dbReference type="InterPro" id="IPR003165">
    <property type="entry name" value="Piwi"/>
</dbReference>
<gene>
    <name evidence="4" type="ORF">KCU76_g11548</name>
</gene>
<dbReference type="CDD" id="cd02846">
    <property type="entry name" value="PAZ_argonaute_like"/>
    <property type="match status" value="1"/>
</dbReference>
<dbReference type="InterPro" id="IPR036397">
    <property type="entry name" value="RNaseH_sf"/>
</dbReference>
<feature type="non-terminal residue" evidence="4">
    <location>
        <position position="1118"/>
    </location>
</feature>
<comment type="caution">
    <text evidence="4">The sequence shown here is derived from an EMBL/GenBank/DDBJ whole genome shotgun (WGS) entry which is preliminary data.</text>
</comment>
<dbReference type="InterPro" id="IPR003100">
    <property type="entry name" value="PAZ_dom"/>
</dbReference>
<dbReference type="SUPFAM" id="SSF101690">
    <property type="entry name" value="PAZ domain"/>
    <property type="match status" value="1"/>
</dbReference>
<feature type="compositionally biased region" description="Gly residues" evidence="1">
    <location>
        <begin position="103"/>
        <end position="118"/>
    </location>
</feature>
<dbReference type="InterPro" id="IPR036085">
    <property type="entry name" value="PAZ_dom_sf"/>
</dbReference>
<feature type="domain" description="Piwi" evidence="3">
    <location>
        <begin position="779"/>
        <end position="1082"/>
    </location>
</feature>
<dbReference type="Pfam" id="PF16486">
    <property type="entry name" value="ArgoN"/>
    <property type="match status" value="1"/>
</dbReference>
<dbReference type="PROSITE" id="PS50822">
    <property type="entry name" value="PIWI"/>
    <property type="match status" value="1"/>
</dbReference>
<dbReference type="Pfam" id="PF02171">
    <property type="entry name" value="Piwi"/>
    <property type="match status" value="1"/>
</dbReference>
<proteinExistence type="predicted"/>
<dbReference type="Pfam" id="PF08699">
    <property type="entry name" value="ArgoL1"/>
    <property type="match status" value="1"/>
</dbReference>
<reference evidence="4" key="1">
    <citation type="journal article" date="2021" name="J Fungi (Basel)">
        <title>Virulence traits and population genomics of the black yeast Aureobasidium melanogenum.</title>
        <authorList>
            <person name="Cernosa A."/>
            <person name="Sun X."/>
            <person name="Gostincar C."/>
            <person name="Fang C."/>
            <person name="Gunde-Cimerman N."/>
            <person name="Song Z."/>
        </authorList>
    </citation>
    <scope>NUCLEOTIDE SEQUENCE</scope>
    <source>
        <strain evidence="4">EXF-9911</strain>
    </source>
</reference>
<dbReference type="SUPFAM" id="SSF53098">
    <property type="entry name" value="Ribonuclease H-like"/>
    <property type="match status" value="1"/>
</dbReference>
<dbReference type="InterPro" id="IPR032472">
    <property type="entry name" value="ArgoL2"/>
</dbReference>
<dbReference type="Pfam" id="PF02170">
    <property type="entry name" value="PAZ"/>
    <property type="match status" value="1"/>
</dbReference>
<dbReference type="InterPro" id="IPR032474">
    <property type="entry name" value="Argonaute_N"/>
</dbReference>
<dbReference type="AlphaFoldDB" id="A0A9P8EBG2"/>
<dbReference type="InterPro" id="IPR012337">
    <property type="entry name" value="RNaseH-like_sf"/>
</dbReference>
<dbReference type="Pfam" id="PF16488">
    <property type="entry name" value="ArgoL2"/>
    <property type="match status" value="1"/>
</dbReference>
<name>A0A9P8EBG2_AURME</name>
<accession>A0A9P8EBG2</accession>
<sequence length="1118" mass="122777">MDSIQQQTDPSIQDIRAIRLMQVSSLQVLKQLAAAVGLLKPPGQFFVRSRCGNQIHQKLIYQRYRGWSILSMSAPQRGDRGGGRGGRSRGDSNRGGPSNRGEFSGGRGGSAPRGGGYSDRGSSASRGDRGSGSFRGDRGGGSYRGDRGGGSQGERGRGGGGRGRGGFRLPIHSGPPSNSIFLEGDVPQPNQEVQALEDKRVLETSGKIIERFPGRPGHGTKGISIVLRANYLHLKTAFETGKQEVPLYRYAVGIVGGERLSKPKMRLLVTNLIRDPLFAGRQVATDYAGIIVTTKKLDLGPADRKQGKIEVIDPSLPAFQGPDNAQAQEARSRRTKGYELSKTGEFSLADLVRALQAVQAGAWFGAQGDVVQLLNVVLSKTPNDTANVYSLGQNKYYPGVGSPLMEQVDITGGLQALRGYYASVRTSSNRILVNLNVASAAFYKPGPLMDLVSEYVGGYTGQAPKAYDVVRAEAFIRMLRVETNYLKALDTDGKPKRVVQGRPQTVPGFKSVVGLAPRPRNGDARTVTFSWTDPKTPQAAARNISVFDYFKKHHGITLQHPDLPVLNVGTRSDPSYLPIELATVSPGQPVRRLLSGSQTEHMLRFAARAPRLNAESIAGTPGNGLRTMGFNGPAQVLDNFGIDIGKELITVPGRILPPPRVYYENKELQAREGSWNLINVKFSKSGSFGSWACVIVNYNDQRGNALLPEGAQMQSAPVLGGEGILKALEHHLKTYGVRMGSRLQTQNINIARPNEQNRKAIDDKLKEVFTNAARHNIQLLFVVLKEADKWLYSRIKFWGDVKFGVQTICSVGSKIQKPKGQDMYLGNLALKFNIKGGGVVHTQRDMYPLGNNDCMLVGIDVTHPSAGSVDRAPSIAGVVASVDEQLSQWPGSLRSQTGREEMVQGLTEMMIERLELWRKHNNKLPRKIIIFRDGVSEGQYNLVLDRELPPIQEAFKKLYGFNPPSLTILIVGKRHHTRFYPTDSRSMDQRSGNPMPGTVVDRGVTSHYLWDFFLQAHKGLQGTARPAHYIVLKDELKFGQNELESFVHKLCYNFNRATKAVSICPPAYYADLICERGRMYLYSILNENQGADAVAYNAQTAGWTHGVHSNLRDKTFYI</sequence>
<dbReference type="Gene3D" id="3.30.420.10">
    <property type="entry name" value="Ribonuclease H-like superfamily/Ribonuclease H"/>
    <property type="match status" value="1"/>
</dbReference>
<dbReference type="SMART" id="SM01163">
    <property type="entry name" value="DUF1785"/>
    <property type="match status" value="1"/>
</dbReference>
<feature type="compositionally biased region" description="Gly residues" evidence="1">
    <location>
        <begin position="139"/>
        <end position="166"/>
    </location>
</feature>
<feature type="domain" description="PAZ" evidence="2">
    <location>
        <begin position="465"/>
        <end position="586"/>
    </location>
</feature>